<dbReference type="GO" id="GO:0004300">
    <property type="term" value="F:enoyl-CoA hydratase activity"/>
    <property type="evidence" value="ECO:0007669"/>
    <property type="project" value="UniProtKB-EC"/>
</dbReference>
<dbReference type="InterPro" id="IPR001753">
    <property type="entry name" value="Enoyl-CoA_hydra/iso"/>
</dbReference>
<reference evidence="6" key="1">
    <citation type="submission" date="2018-06" db="EMBL/GenBank/DDBJ databases">
        <authorList>
            <person name="Zhirakovskaya E."/>
        </authorList>
    </citation>
    <scope>NUCLEOTIDE SEQUENCE</scope>
</reference>
<dbReference type="InterPro" id="IPR018376">
    <property type="entry name" value="Enoyl-CoA_hyd/isom_CS"/>
</dbReference>
<dbReference type="InterPro" id="IPR014748">
    <property type="entry name" value="Enoyl-CoA_hydra_C"/>
</dbReference>
<keyword evidence="3" id="KW-0276">Fatty acid metabolism</keyword>
<keyword evidence="6" id="KW-0456">Lyase</keyword>
<dbReference type="UniPathway" id="UPA00659"/>
<dbReference type="EC" id="4.2.1.17" evidence="6"/>
<dbReference type="SUPFAM" id="SSF52096">
    <property type="entry name" value="ClpP/crotonase"/>
    <property type="match status" value="1"/>
</dbReference>
<dbReference type="GO" id="GO:0006635">
    <property type="term" value="P:fatty acid beta-oxidation"/>
    <property type="evidence" value="ECO:0007669"/>
    <property type="project" value="UniProtKB-UniPathway"/>
</dbReference>
<dbReference type="AlphaFoldDB" id="A0A3B0T2Q0"/>
<evidence type="ECO:0000313" key="6">
    <source>
        <dbReference type="EMBL" id="VAW03094.1"/>
    </source>
</evidence>
<evidence type="ECO:0000256" key="1">
    <source>
        <dbReference type="ARBA" id="ARBA00005005"/>
    </source>
</evidence>
<dbReference type="InterPro" id="IPR045002">
    <property type="entry name" value="Ech1-like"/>
</dbReference>
<proteinExistence type="inferred from homology"/>
<dbReference type="FunFam" id="1.10.12.10:FF:000004">
    <property type="entry name" value="Delta3,5-delta2,4-dienoyl-CoA isomerase"/>
    <property type="match status" value="1"/>
</dbReference>
<dbReference type="Pfam" id="PF00378">
    <property type="entry name" value="ECH_1"/>
    <property type="match status" value="2"/>
</dbReference>
<dbReference type="GO" id="GO:0016853">
    <property type="term" value="F:isomerase activity"/>
    <property type="evidence" value="ECO:0007669"/>
    <property type="project" value="UniProtKB-KW"/>
</dbReference>
<comment type="pathway">
    <text evidence="1">Lipid metabolism; fatty acid beta-oxidation.</text>
</comment>
<dbReference type="PANTHER" id="PTHR43149:SF3">
    <property type="entry name" value="DELTA(3,5)-DELTA(2,4)-DIENOYL-COA ISOMERASE, PEROXISOMAL-LIKE"/>
    <property type="match status" value="1"/>
</dbReference>
<name>A0A3B0T2Q0_9ZZZZ</name>
<evidence type="ECO:0000256" key="2">
    <source>
        <dbReference type="ARBA" id="ARBA00005254"/>
    </source>
</evidence>
<dbReference type="PANTHER" id="PTHR43149">
    <property type="entry name" value="ENOYL-COA HYDRATASE"/>
    <property type="match status" value="1"/>
</dbReference>
<protein>
    <submittedName>
        <fullName evidence="6">Enoyl-CoA hydratase</fullName>
        <ecNumber evidence="6">4.2.1.17</ecNumber>
    </submittedName>
</protein>
<dbReference type="Gene3D" id="1.10.12.10">
    <property type="entry name" value="Lyase 2-enoyl-coa Hydratase, Chain A, domain 2"/>
    <property type="match status" value="1"/>
</dbReference>
<dbReference type="CDD" id="cd06558">
    <property type="entry name" value="crotonase-like"/>
    <property type="match status" value="1"/>
</dbReference>
<evidence type="ECO:0000256" key="5">
    <source>
        <dbReference type="ARBA" id="ARBA00023235"/>
    </source>
</evidence>
<sequence length="296" mass="32094">TKYQPPSTLSPMTRTDIPTSSVLTVEFDGHVATVWLDRPDKRNAFAPEFWDDLPRVMEALGDDDETRVVVIAARGQSFTVGIDLKAFGPMFMSGGVDPSDENPPTSDVGRRRALYRSVKRLQQTFTAIAECPKPVIAAIHGHCIGAGIDLITACDIRIAAADSVFSVRETKIAMVADVGTLQRLPRIINPGYVADIVFTGRDFTAIEAREMGLITRVLPDVNALHEVAAQLATEIAANSPLAVQGAKAVLAAEEEMSIDEALDHIALWNAAFIQSNDFVEAVMAFMAKRPPEFTGE</sequence>
<evidence type="ECO:0000256" key="3">
    <source>
        <dbReference type="ARBA" id="ARBA00022832"/>
    </source>
</evidence>
<evidence type="ECO:0000256" key="4">
    <source>
        <dbReference type="ARBA" id="ARBA00023098"/>
    </source>
</evidence>
<dbReference type="InterPro" id="IPR029045">
    <property type="entry name" value="ClpP/crotonase-like_dom_sf"/>
</dbReference>
<dbReference type="NCBIfam" id="NF004794">
    <property type="entry name" value="PRK06142.1"/>
    <property type="match status" value="1"/>
</dbReference>
<comment type="similarity">
    <text evidence="2">Belongs to the enoyl-CoA hydratase/isomerase family.</text>
</comment>
<accession>A0A3B0T2Q0</accession>
<dbReference type="EMBL" id="UOEI01000353">
    <property type="protein sequence ID" value="VAW03094.1"/>
    <property type="molecule type" value="Genomic_DNA"/>
</dbReference>
<organism evidence="6">
    <name type="scientific">hydrothermal vent metagenome</name>
    <dbReference type="NCBI Taxonomy" id="652676"/>
    <lineage>
        <taxon>unclassified sequences</taxon>
        <taxon>metagenomes</taxon>
        <taxon>ecological metagenomes</taxon>
    </lineage>
</organism>
<keyword evidence="4" id="KW-0443">Lipid metabolism</keyword>
<keyword evidence="5" id="KW-0413">Isomerase</keyword>
<dbReference type="PROSITE" id="PS00166">
    <property type="entry name" value="ENOYL_COA_HYDRATASE"/>
    <property type="match status" value="1"/>
</dbReference>
<dbReference type="Gene3D" id="3.90.226.10">
    <property type="entry name" value="2-enoyl-CoA Hydratase, Chain A, domain 1"/>
    <property type="match status" value="1"/>
</dbReference>
<gene>
    <name evidence="6" type="ORF">MNBD_ACTINO01-602</name>
</gene>
<feature type="non-terminal residue" evidence="6">
    <location>
        <position position="1"/>
    </location>
</feature>